<organism evidence="2">
    <name type="scientific">virus sp. ct1Uu26</name>
    <dbReference type="NCBI Taxonomy" id="2826789"/>
    <lineage>
        <taxon>Viruses</taxon>
    </lineage>
</organism>
<protein>
    <submittedName>
        <fullName evidence="2">Uncharacterized protein</fullName>
    </submittedName>
</protein>
<evidence type="ECO:0000313" key="2">
    <source>
        <dbReference type="EMBL" id="DAE27503.1"/>
    </source>
</evidence>
<accession>A0A8S5R809</accession>
<proteinExistence type="predicted"/>
<evidence type="ECO:0000256" key="1">
    <source>
        <dbReference type="SAM" id="Phobius"/>
    </source>
</evidence>
<dbReference type="EMBL" id="BK015840">
    <property type="protein sequence ID" value="DAE27503.1"/>
    <property type="molecule type" value="Genomic_DNA"/>
</dbReference>
<keyword evidence="1" id="KW-1133">Transmembrane helix</keyword>
<feature type="transmembrane region" description="Helical" evidence="1">
    <location>
        <begin position="20"/>
        <end position="42"/>
    </location>
</feature>
<keyword evidence="1" id="KW-0472">Membrane</keyword>
<sequence length="47" mass="6072">MIKKNKKSGKNFRWNFSFRIRWFTIILFMVFLLNRDLFWEIILRWMS</sequence>
<reference evidence="2" key="1">
    <citation type="journal article" date="2021" name="Proc. Natl. Acad. Sci. U.S.A.">
        <title>A Catalog of Tens of Thousands of Viruses from Human Metagenomes Reveals Hidden Associations with Chronic Diseases.</title>
        <authorList>
            <person name="Tisza M.J."/>
            <person name="Buck C.B."/>
        </authorList>
    </citation>
    <scope>NUCLEOTIDE SEQUENCE</scope>
    <source>
        <strain evidence="2">Ct1Uu26</strain>
    </source>
</reference>
<keyword evidence="1" id="KW-0812">Transmembrane</keyword>
<name>A0A8S5R809_9VIRU</name>